<keyword evidence="6 13" id="KW-0732">Signal</keyword>
<dbReference type="PANTHER" id="PTHR37016:SF3">
    <property type="entry name" value="NEUTRAL PROTEASE 2-RELATED"/>
    <property type="match status" value="1"/>
</dbReference>
<evidence type="ECO:0000256" key="9">
    <source>
        <dbReference type="ARBA" id="ARBA00023049"/>
    </source>
</evidence>
<evidence type="ECO:0000256" key="11">
    <source>
        <dbReference type="PIRSR" id="PIRSR601384-1"/>
    </source>
</evidence>
<comment type="caution">
    <text evidence="14">The sequence shown here is derived from an EMBL/GenBank/DDBJ whole genome shotgun (WGS) entry which is preliminary data.</text>
</comment>
<dbReference type="EC" id="3.4.24.39" evidence="13"/>
<comment type="function">
    <text evidence="13">Secreted metalloproteinase that allows assimilation of proteinaceous substrates. Shows high activities on basic nuclear substrates such as histone and protamine.</text>
</comment>
<organism evidence="14 15">
    <name type="scientific">Tothia fuscella</name>
    <dbReference type="NCBI Taxonomy" id="1048955"/>
    <lineage>
        <taxon>Eukaryota</taxon>
        <taxon>Fungi</taxon>
        <taxon>Dikarya</taxon>
        <taxon>Ascomycota</taxon>
        <taxon>Pezizomycotina</taxon>
        <taxon>Dothideomycetes</taxon>
        <taxon>Pleosporomycetidae</taxon>
        <taxon>Venturiales</taxon>
        <taxon>Cylindrosympodiaceae</taxon>
        <taxon>Tothia</taxon>
    </lineage>
</organism>
<dbReference type="InterPro" id="IPR024079">
    <property type="entry name" value="MetalloPept_cat_dom_sf"/>
</dbReference>
<feature type="binding site" evidence="12">
    <location>
        <position position="309"/>
    </location>
    <ligand>
        <name>Zn(2+)</name>
        <dbReference type="ChEBI" id="CHEBI:29105"/>
        <note>catalytic</note>
    </ligand>
</feature>
<dbReference type="InterPro" id="IPR001384">
    <property type="entry name" value="Peptidase_M35"/>
</dbReference>
<keyword evidence="13" id="KW-0964">Secreted</keyword>
<keyword evidence="4 13" id="KW-0165">Cleavage on pair of basic residues</keyword>
<feature type="binding site" evidence="12">
    <location>
        <position position="324"/>
    </location>
    <ligand>
        <name>Zn(2+)</name>
        <dbReference type="ChEBI" id="CHEBI:29105"/>
        <note>catalytic</note>
    </ligand>
</feature>
<dbReference type="PRINTS" id="PR00768">
    <property type="entry name" value="DEUTEROLYSIN"/>
</dbReference>
<comment type="catalytic activity">
    <reaction evidence="1 13">
        <text>Preferential cleavage of bonds with hydrophobic residues in P1'. Also 3-Asn-|-Gln-4 and 8-Gly-|-Ser-9 bonds in insulin B chain.</text>
        <dbReference type="EC" id="3.4.24.39"/>
    </reaction>
</comment>
<evidence type="ECO:0000256" key="13">
    <source>
        <dbReference type="RuleBase" id="RU361126"/>
    </source>
</evidence>
<evidence type="ECO:0000313" key="14">
    <source>
        <dbReference type="EMBL" id="KAF2432834.1"/>
    </source>
</evidence>
<dbReference type="CDD" id="cd11008">
    <property type="entry name" value="M35_deuterolysin_like"/>
    <property type="match status" value="1"/>
</dbReference>
<dbReference type="GO" id="GO:0004222">
    <property type="term" value="F:metalloendopeptidase activity"/>
    <property type="evidence" value="ECO:0007669"/>
    <property type="project" value="InterPro"/>
</dbReference>
<keyword evidence="5 12" id="KW-0479">Metal-binding</keyword>
<evidence type="ECO:0000256" key="12">
    <source>
        <dbReference type="PIRSR" id="PIRSR601384-2"/>
    </source>
</evidence>
<dbReference type="PANTHER" id="PTHR37016">
    <property type="match status" value="1"/>
</dbReference>
<evidence type="ECO:0000256" key="10">
    <source>
        <dbReference type="ARBA" id="ARBA00023145"/>
    </source>
</evidence>
<protein>
    <recommendedName>
        <fullName evidence="13">Neutral protease 2</fullName>
        <ecNumber evidence="13">3.4.24.39</ecNumber>
    </recommendedName>
    <alternativeName>
        <fullName evidence="13">Deuterolysin</fullName>
    </alternativeName>
</protein>
<evidence type="ECO:0000256" key="4">
    <source>
        <dbReference type="ARBA" id="ARBA00022685"/>
    </source>
</evidence>
<evidence type="ECO:0000256" key="6">
    <source>
        <dbReference type="ARBA" id="ARBA00022729"/>
    </source>
</evidence>
<name>A0A9P4NV33_9PEZI</name>
<evidence type="ECO:0000256" key="7">
    <source>
        <dbReference type="ARBA" id="ARBA00022801"/>
    </source>
</evidence>
<sequence>MKLFLSPLLPLTCFVVAVKSTAISLDKRTDILDVVLSSVGNTILKATITNRGSKDLNLFNKGTFLDSGAVEKVSVSSSAGRVPFLGIRKRVKTSNLTESAFTHISAGQTLEVTLDVATVHDLSVGGTFTVSSFGAIPYAPHGSTTLSNEALIFNSNELEVKVDGAQAAKIKRTIQPLDKRTKLQSDCSGVEGSNTRQALANCQQLATVAAGQASTGSASKFQEYFMTTAASVRGTVAARFRAVANECSSSSSGATTSYCTDVYGACDGNTLAYTSPVDNIVVNCPIYFQYLPVLSRTCHDQDMTTTTLHEFTHAPAVFSPGTEDYAYGYSAARSLTSARAVLNADTYALYANAIYAGC</sequence>
<evidence type="ECO:0000256" key="5">
    <source>
        <dbReference type="ARBA" id="ARBA00022723"/>
    </source>
</evidence>
<dbReference type="Gene3D" id="3.40.390.10">
    <property type="entry name" value="Collagenase (Catalytic Domain)"/>
    <property type="match status" value="1"/>
</dbReference>
<evidence type="ECO:0000256" key="3">
    <source>
        <dbReference type="ARBA" id="ARBA00022670"/>
    </source>
</evidence>
<dbReference type="Gene3D" id="2.60.40.2970">
    <property type="match status" value="1"/>
</dbReference>
<dbReference type="SUPFAM" id="SSF55486">
    <property type="entry name" value="Metalloproteases ('zincins'), catalytic domain"/>
    <property type="match status" value="1"/>
</dbReference>
<keyword evidence="10" id="KW-0865">Zymogen</keyword>
<keyword evidence="9 13" id="KW-0482">Metalloprotease</keyword>
<reference evidence="14" key="1">
    <citation type="journal article" date="2020" name="Stud. Mycol.">
        <title>101 Dothideomycetes genomes: a test case for predicting lifestyles and emergence of pathogens.</title>
        <authorList>
            <person name="Haridas S."/>
            <person name="Albert R."/>
            <person name="Binder M."/>
            <person name="Bloem J."/>
            <person name="Labutti K."/>
            <person name="Salamov A."/>
            <person name="Andreopoulos B."/>
            <person name="Baker S."/>
            <person name="Barry K."/>
            <person name="Bills G."/>
            <person name="Bluhm B."/>
            <person name="Cannon C."/>
            <person name="Castanera R."/>
            <person name="Culley D."/>
            <person name="Daum C."/>
            <person name="Ezra D."/>
            <person name="Gonzalez J."/>
            <person name="Henrissat B."/>
            <person name="Kuo A."/>
            <person name="Liang C."/>
            <person name="Lipzen A."/>
            <person name="Lutzoni F."/>
            <person name="Magnuson J."/>
            <person name="Mondo S."/>
            <person name="Nolan M."/>
            <person name="Ohm R."/>
            <person name="Pangilinan J."/>
            <person name="Park H.-J."/>
            <person name="Ramirez L."/>
            <person name="Alfaro M."/>
            <person name="Sun H."/>
            <person name="Tritt A."/>
            <person name="Yoshinaga Y."/>
            <person name="Zwiers L.-H."/>
            <person name="Turgeon B."/>
            <person name="Goodwin S."/>
            <person name="Spatafora J."/>
            <person name="Crous P."/>
            <person name="Grigoriev I."/>
        </authorList>
    </citation>
    <scope>NUCLEOTIDE SEQUENCE</scope>
    <source>
        <strain evidence="14">CBS 130266</strain>
    </source>
</reference>
<evidence type="ECO:0000256" key="1">
    <source>
        <dbReference type="ARBA" id="ARBA00001187"/>
    </source>
</evidence>
<keyword evidence="7 13" id="KW-0378">Hydrolase</keyword>
<dbReference type="AlphaFoldDB" id="A0A9P4NV33"/>
<dbReference type="EMBL" id="MU007024">
    <property type="protein sequence ID" value="KAF2432834.1"/>
    <property type="molecule type" value="Genomic_DNA"/>
</dbReference>
<evidence type="ECO:0000256" key="2">
    <source>
        <dbReference type="ARBA" id="ARBA00010279"/>
    </source>
</evidence>
<evidence type="ECO:0000256" key="8">
    <source>
        <dbReference type="ARBA" id="ARBA00022833"/>
    </source>
</evidence>
<dbReference type="Proteomes" id="UP000800235">
    <property type="component" value="Unassembled WGS sequence"/>
</dbReference>
<keyword evidence="8 12" id="KW-0862">Zinc</keyword>
<dbReference type="GO" id="GO:0046872">
    <property type="term" value="F:metal ion binding"/>
    <property type="evidence" value="ECO:0007669"/>
    <property type="project" value="UniProtKB-KW"/>
</dbReference>
<dbReference type="GO" id="GO:0006508">
    <property type="term" value="P:proteolysis"/>
    <property type="evidence" value="ECO:0007669"/>
    <property type="project" value="UniProtKB-KW"/>
</dbReference>
<dbReference type="OrthoDB" id="412874at2759"/>
<dbReference type="Pfam" id="PF02102">
    <property type="entry name" value="Peptidase_M35"/>
    <property type="match status" value="1"/>
</dbReference>
<evidence type="ECO:0000313" key="15">
    <source>
        <dbReference type="Proteomes" id="UP000800235"/>
    </source>
</evidence>
<dbReference type="GO" id="GO:0005576">
    <property type="term" value="C:extracellular region"/>
    <property type="evidence" value="ECO:0007669"/>
    <property type="project" value="UniProtKB-SubCell"/>
</dbReference>
<comment type="similarity">
    <text evidence="2 13">Belongs to the peptidase M35 family.</text>
</comment>
<feature type="active site" evidence="11">
    <location>
        <position position="310"/>
    </location>
</feature>
<feature type="chain" id="PRO_5040533977" description="Neutral protease 2" evidence="13">
    <location>
        <begin position="21"/>
        <end position="358"/>
    </location>
</feature>
<accession>A0A9P4NV33</accession>
<dbReference type="InterPro" id="IPR050414">
    <property type="entry name" value="Fungal_M35_metalloproteases"/>
</dbReference>
<feature type="binding site" evidence="12">
    <location>
        <position position="313"/>
    </location>
    <ligand>
        <name>Zn(2+)</name>
        <dbReference type="ChEBI" id="CHEBI:29105"/>
        <note>catalytic</note>
    </ligand>
</feature>
<comment type="subcellular location">
    <subcellularLocation>
        <location evidence="13">Secreted</location>
    </subcellularLocation>
</comment>
<keyword evidence="3 13" id="KW-0645">Protease</keyword>
<keyword evidence="15" id="KW-1185">Reference proteome</keyword>
<feature type="signal peptide" evidence="13">
    <location>
        <begin position="1"/>
        <end position="20"/>
    </location>
</feature>
<proteinExistence type="inferred from homology"/>
<comment type="cofactor">
    <cofactor evidence="12 13">
        <name>Zn(2+)</name>
        <dbReference type="ChEBI" id="CHEBI:29105"/>
    </cofactor>
    <text evidence="12 13">Binds 1 zinc ion per subunit.</text>
</comment>
<gene>
    <name evidence="14" type="ORF">EJ08DRAFT_116987</name>
</gene>